<gene>
    <name evidence="2" type="ORF">pqer_cds_683</name>
</gene>
<reference evidence="2" key="1">
    <citation type="journal article" date="2018" name="Nat. Commun.">
        <title>Diversity and evolution of the emerging Pandoraviridae family.</title>
        <authorList>
            <person name="Legendre M."/>
            <person name="Fabre E."/>
            <person name="Poirot O."/>
            <person name="Jeudy S."/>
            <person name="Lartigue A."/>
            <person name="Alempic J.M."/>
            <person name="Beucher L."/>
            <person name="Philippe N."/>
            <person name="Bertaux L."/>
            <person name="Christo-Foroux E."/>
            <person name="Labadie K."/>
            <person name="Coute Y."/>
            <person name="Abergel C."/>
            <person name="Claverie J.M."/>
        </authorList>
    </citation>
    <scope>NUCLEOTIDE SEQUENCE [LARGE SCALE GENOMIC DNA]</scope>
    <source>
        <strain evidence="2">Quercus</strain>
    </source>
</reference>
<evidence type="ECO:0000313" key="2">
    <source>
        <dbReference type="EMBL" id="AVK75105.1"/>
    </source>
</evidence>
<accession>A0A2U7U9P4</accession>
<organism evidence="2">
    <name type="scientific">Pandoravirus quercus</name>
    <dbReference type="NCBI Taxonomy" id="2107709"/>
    <lineage>
        <taxon>Viruses</taxon>
        <taxon>Pandoravirus</taxon>
    </lineage>
</organism>
<keyword evidence="1" id="KW-0472">Membrane</keyword>
<protein>
    <recommendedName>
        <fullName evidence="3">BTB domain containing protein</fullName>
    </recommendedName>
</protein>
<keyword evidence="1" id="KW-0812">Transmembrane</keyword>
<dbReference type="KEGG" id="vg:36844246"/>
<dbReference type="EMBL" id="MG011689">
    <property type="protein sequence ID" value="AVK75105.1"/>
    <property type="molecule type" value="Genomic_DNA"/>
</dbReference>
<sequence length="304" mass="32638">MHQQALLCQQAQDAIAAASDGQTHEPRRESTVVFDARGTTIRTSAPTLLGHGCSAALADDIRAHLAQGQDAEPIFVDCDPKDFMHILDLLHYGPEHTDPTALARLSHIMAHTGLAPLVGGSSSSVAGLLAPSTRPTGASHLCDGERARIHAEMRQLVPAILGADRDKAQQAVARHEHLDGLVHPRSADGTWHLTDDGHAYINDESGNLRAFILDAAVRGTPADDEARMWAERRYRHIDGMLAKTRSRAALAPQTRLAGGYRVSAACTAPFHQNPLGAGVVFVIPLAVVIPFVISAIIDASFRRR</sequence>
<evidence type="ECO:0000256" key="1">
    <source>
        <dbReference type="SAM" id="Phobius"/>
    </source>
</evidence>
<proteinExistence type="predicted"/>
<evidence type="ECO:0008006" key="3">
    <source>
        <dbReference type="Google" id="ProtNLM"/>
    </source>
</evidence>
<dbReference type="Proteomes" id="UP000248852">
    <property type="component" value="Segment"/>
</dbReference>
<keyword evidence="1" id="KW-1133">Transmembrane helix</keyword>
<dbReference type="GeneID" id="36844246"/>
<name>A0A2U7U9P4_9VIRU</name>
<dbReference type="RefSeq" id="YP_009483374.1">
    <property type="nucleotide sequence ID" value="NC_037667.1"/>
</dbReference>
<feature type="transmembrane region" description="Helical" evidence="1">
    <location>
        <begin position="275"/>
        <end position="297"/>
    </location>
</feature>